<dbReference type="Proteomes" id="UP000254060">
    <property type="component" value="Unassembled WGS sequence"/>
</dbReference>
<accession>A0A377FQL8</accession>
<dbReference type="InterPro" id="IPR031107">
    <property type="entry name" value="Small_HSP"/>
</dbReference>
<dbReference type="STRING" id="1397694.GCA_000702585_00859"/>
<proteinExistence type="inferred from homology"/>
<dbReference type="SUPFAM" id="SSF49764">
    <property type="entry name" value="HSP20-like chaperones"/>
    <property type="match status" value="1"/>
</dbReference>
<dbReference type="Pfam" id="PF00011">
    <property type="entry name" value="HSP20"/>
    <property type="match status" value="1"/>
</dbReference>
<dbReference type="InterPro" id="IPR002068">
    <property type="entry name" value="A-crystallin/Hsp20_dom"/>
</dbReference>
<dbReference type="OrthoDB" id="9811615at2"/>
<dbReference type="EMBL" id="UGGP01000001">
    <property type="protein sequence ID" value="STO06998.1"/>
    <property type="molecule type" value="Genomic_DNA"/>
</dbReference>
<dbReference type="RefSeq" id="WP_029334168.1">
    <property type="nucleotide sequence ID" value="NZ_UGGP01000001.1"/>
</dbReference>
<evidence type="ECO:0000259" key="3">
    <source>
        <dbReference type="PROSITE" id="PS01031"/>
    </source>
</evidence>
<comment type="similarity">
    <text evidence="1 2">Belongs to the small heat shock protein (HSP20) family.</text>
</comment>
<organism evidence="4 5">
    <name type="scientific">Exiguobacterium aurantiacum</name>
    <dbReference type="NCBI Taxonomy" id="33987"/>
    <lineage>
        <taxon>Bacteria</taxon>
        <taxon>Bacillati</taxon>
        <taxon>Bacillota</taxon>
        <taxon>Bacilli</taxon>
        <taxon>Bacillales</taxon>
        <taxon>Bacillales Family XII. Incertae Sedis</taxon>
        <taxon>Exiguobacterium</taxon>
    </lineage>
</organism>
<sequence>MFDLPPFRKNELDRLRKDLFGDMFERMNQLFDPKEGATSFLDSFKLDVKDQESQYVIEAEMPGIQKENIHVRYDKDHLVLSVDQREEKEEDKDYVYRERRVTSMQRSLYLPNVKEDGIKAKLADGVLHLTIPKADDGSTTRTIEIEG</sequence>
<evidence type="ECO:0000313" key="5">
    <source>
        <dbReference type="Proteomes" id="UP000254060"/>
    </source>
</evidence>
<evidence type="ECO:0000313" key="4">
    <source>
        <dbReference type="EMBL" id="STO06998.1"/>
    </source>
</evidence>
<gene>
    <name evidence="4" type="ORF">NCTC13163_00341</name>
</gene>
<dbReference type="InterPro" id="IPR008978">
    <property type="entry name" value="HSP20-like_chaperone"/>
</dbReference>
<dbReference type="CDD" id="cd06471">
    <property type="entry name" value="ACD_LpsHSP_like"/>
    <property type="match status" value="1"/>
</dbReference>
<name>A0A377FQL8_9BACL</name>
<dbReference type="PROSITE" id="PS01031">
    <property type="entry name" value="SHSP"/>
    <property type="match status" value="1"/>
</dbReference>
<reference evidence="4 5" key="1">
    <citation type="submission" date="2018-06" db="EMBL/GenBank/DDBJ databases">
        <authorList>
            <consortium name="Pathogen Informatics"/>
            <person name="Doyle S."/>
        </authorList>
    </citation>
    <scope>NUCLEOTIDE SEQUENCE [LARGE SCALE GENOMIC DNA]</scope>
    <source>
        <strain evidence="4 5">NCTC13163</strain>
    </source>
</reference>
<dbReference type="AlphaFoldDB" id="A0A377FQL8"/>
<dbReference type="PANTHER" id="PTHR11527">
    <property type="entry name" value="HEAT-SHOCK PROTEIN 20 FAMILY MEMBER"/>
    <property type="match status" value="1"/>
</dbReference>
<evidence type="ECO:0000256" key="2">
    <source>
        <dbReference type="RuleBase" id="RU003616"/>
    </source>
</evidence>
<protein>
    <submittedName>
        <fullName evidence="4">T786P28D</fullName>
    </submittedName>
</protein>
<dbReference type="Gene3D" id="2.60.40.790">
    <property type="match status" value="1"/>
</dbReference>
<feature type="domain" description="SHSP" evidence="3">
    <location>
        <begin position="35"/>
        <end position="147"/>
    </location>
</feature>
<evidence type="ECO:0000256" key="1">
    <source>
        <dbReference type="PROSITE-ProRule" id="PRU00285"/>
    </source>
</evidence>